<evidence type="ECO:0000256" key="1">
    <source>
        <dbReference type="ARBA" id="ARBA00022676"/>
    </source>
</evidence>
<dbReference type="Proteomes" id="UP000030185">
    <property type="component" value="Unassembled WGS sequence"/>
</dbReference>
<dbReference type="PANTHER" id="PTHR20961">
    <property type="entry name" value="GLYCOSYLTRANSFERASE"/>
    <property type="match status" value="1"/>
</dbReference>
<dbReference type="GO" id="GO:0016757">
    <property type="term" value="F:glycosyltransferase activity"/>
    <property type="evidence" value="ECO:0007669"/>
    <property type="project" value="UniProtKB-KW"/>
</dbReference>
<keyword evidence="6" id="KW-1185">Reference proteome</keyword>
<evidence type="ECO:0000256" key="3">
    <source>
        <dbReference type="ARBA" id="ARBA00023180"/>
    </source>
</evidence>
<evidence type="ECO:0000313" key="6">
    <source>
        <dbReference type="Proteomes" id="UP000030185"/>
    </source>
</evidence>
<keyword evidence="3" id="KW-0325">Glycoprotein</keyword>
<comment type="caution">
    <text evidence="5">The sequence shown here is derived from an EMBL/GenBank/DDBJ whole genome shotgun (WGS) entry which is preliminary data.</text>
</comment>
<dbReference type="Pfam" id="PF04577">
    <property type="entry name" value="Glyco_transf_61"/>
    <property type="match status" value="1"/>
</dbReference>
<organism evidence="5 6">
    <name type="scientific">Sporocytophaga myxococcoides</name>
    <dbReference type="NCBI Taxonomy" id="153721"/>
    <lineage>
        <taxon>Bacteria</taxon>
        <taxon>Pseudomonadati</taxon>
        <taxon>Bacteroidota</taxon>
        <taxon>Cytophagia</taxon>
        <taxon>Cytophagales</taxon>
        <taxon>Cytophagaceae</taxon>
        <taxon>Sporocytophaga</taxon>
    </lineage>
</organism>
<dbReference type="EMBL" id="BBLT01000002">
    <property type="protein sequence ID" value="GAL83787.1"/>
    <property type="molecule type" value="Genomic_DNA"/>
</dbReference>
<dbReference type="PANTHER" id="PTHR20961:SF124">
    <property type="entry name" value="GLYCOSYLTRANSFERASE"/>
    <property type="match status" value="1"/>
</dbReference>
<dbReference type="STRING" id="153721.MYP_1015"/>
<dbReference type="AlphaFoldDB" id="A0A098LBK6"/>
<dbReference type="OrthoDB" id="1156086at2"/>
<dbReference type="eggNOG" id="COG4421">
    <property type="taxonomic scope" value="Bacteria"/>
</dbReference>
<name>A0A098LBK6_9BACT</name>
<dbReference type="InterPro" id="IPR049625">
    <property type="entry name" value="Glyco_transf_61_cat"/>
</dbReference>
<sequence length="386" mass="45712">MSFVKRILKKLFPIVFLKECFLWYNKIKLRTLDALFYPHYKISEDSFLRDFYLIPVQEYKISLIKELSSSVTPYFKFWELWKDHEYIVHLQKPCVIEPATGWAFVEGNKLVSESLGLGHAPHVRKPGLFSFFIKKRRTTKFSKIVSLRDTGEDNYFHFYNDVIGKIFFLKNEGIDLNDYTFIVHEKLWEKNYFQSIYNSSTFLKSLKWHVQKDDFVEANESIFCKPLTHKPEIFQEISSQVLREFSQAGRRIYLKRSRSRLRFVENEEEIENVLINLGFQVVDAALLNLEEQVRLFSSVRFLVAIHGAGLTNIFFRQGQPLSMLEIFPYPENGCLPFHYIMLAQQNKFRYNAMIGERSSRNFSGGFNVNPVKLKEEVIRILEYDET</sequence>
<reference evidence="5 6" key="1">
    <citation type="submission" date="2014-09" db="EMBL/GenBank/DDBJ databases">
        <title>Sporocytophaga myxococcoides PG-01 genome sequencing.</title>
        <authorList>
            <person name="Liu L."/>
            <person name="Gao P.J."/>
            <person name="Chen G.J."/>
            <person name="Wang L.S."/>
        </authorList>
    </citation>
    <scope>NUCLEOTIDE SEQUENCE [LARGE SCALE GENOMIC DNA]</scope>
    <source>
        <strain evidence="5 6">PG-01</strain>
    </source>
</reference>
<dbReference type="InterPro" id="IPR007657">
    <property type="entry name" value="Glycosyltransferase_61"/>
</dbReference>
<evidence type="ECO:0000256" key="2">
    <source>
        <dbReference type="ARBA" id="ARBA00022679"/>
    </source>
</evidence>
<accession>A0A098LBK6</accession>
<protein>
    <recommendedName>
        <fullName evidence="4">Glycosyltransferase 61 catalytic domain-containing protein</fullName>
    </recommendedName>
</protein>
<dbReference type="RefSeq" id="WP_045459432.1">
    <property type="nucleotide sequence ID" value="NZ_BBLT01000002.1"/>
</dbReference>
<proteinExistence type="predicted"/>
<keyword evidence="2" id="KW-0808">Transferase</keyword>
<keyword evidence="1" id="KW-0328">Glycosyltransferase</keyword>
<evidence type="ECO:0000313" key="5">
    <source>
        <dbReference type="EMBL" id="GAL83787.1"/>
    </source>
</evidence>
<evidence type="ECO:0000259" key="4">
    <source>
        <dbReference type="Pfam" id="PF04577"/>
    </source>
</evidence>
<feature type="domain" description="Glycosyltransferase 61 catalytic" evidence="4">
    <location>
        <begin position="155"/>
        <end position="316"/>
    </location>
</feature>
<gene>
    <name evidence="5" type="ORF">MYP_1015</name>
</gene>